<protein>
    <submittedName>
        <fullName evidence="1">RraA family protein</fullName>
    </submittedName>
</protein>
<name>A0ACC5RAU2_9HYPH</name>
<sequence>MLAINPRPASIKPELLQKYKTITPAAMGHHIESGIISSALKPARGGISFVGTAITVQCLGRDSAIVHKVIDLLQPGDVLVIDRGGDMRYACWGEMMTLAAHLRGCAGVILDGLATDIQFIRECPMPVFSKGFTPLTTQLSGSQGSINQPIQCGGVVVQPGDLVCADDNGVAILNPALAEKLYDLFAAEEEGDAQYRDQLNAGKLPSELSAIDALISAHATSH</sequence>
<gene>
    <name evidence="1" type="ORF">JHL16_25685</name>
</gene>
<keyword evidence="2" id="KW-1185">Reference proteome</keyword>
<proteinExistence type="predicted"/>
<dbReference type="EMBL" id="JAENHL010000008">
    <property type="protein sequence ID" value="MBK1869780.1"/>
    <property type="molecule type" value="Genomic_DNA"/>
</dbReference>
<evidence type="ECO:0000313" key="1">
    <source>
        <dbReference type="EMBL" id="MBK1869780.1"/>
    </source>
</evidence>
<organism evidence="1 2">
    <name type="scientific">Taklimakanibacter albus</name>
    <dbReference type="NCBI Taxonomy" id="2800327"/>
    <lineage>
        <taxon>Bacteria</taxon>
        <taxon>Pseudomonadati</taxon>
        <taxon>Pseudomonadota</taxon>
        <taxon>Alphaproteobacteria</taxon>
        <taxon>Hyphomicrobiales</taxon>
        <taxon>Aestuariivirgaceae</taxon>
        <taxon>Taklimakanibacter</taxon>
    </lineage>
</organism>
<reference evidence="1" key="1">
    <citation type="submission" date="2021-01" db="EMBL/GenBank/DDBJ databases">
        <authorList>
            <person name="Sun Q."/>
        </authorList>
    </citation>
    <scope>NUCLEOTIDE SEQUENCE</scope>
    <source>
        <strain evidence="1">YIM B02566</strain>
    </source>
</reference>
<dbReference type="Proteomes" id="UP000616151">
    <property type="component" value="Unassembled WGS sequence"/>
</dbReference>
<evidence type="ECO:0000313" key="2">
    <source>
        <dbReference type="Proteomes" id="UP000616151"/>
    </source>
</evidence>
<accession>A0ACC5RAU2</accession>
<comment type="caution">
    <text evidence="1">The sequence shown here is derived from an EMBL/GenBank/DDBJ whole genome shotgun (WGS) entry which is preliminary data.</text>
</comment>